<evidence type="ECO:0008006" key="6">
    <source>
        <dbReference type="Google" id="ProtNLM"/>
    </source>
</evidence>
<reference evidence="4 5" key="1">
    <citation type="submission" date="2018-07" db="EMBL/GenBank/DDBJ databases">
        <authorList>
            <person name="Peeters C."/>
        </authorList>
    </citation>
    <scope>NUCLEOTIDE SEQUENCE [LARGE SCALE GENOMIC DNA]</scope>
    <source>
        <strain evidence="4 5">LMG 30378</strain>
    </source>
</reference>
<evidence type="ECO:0000256" key="1">
    <source>
        <dbReference type="SAM" id="Phobius"/>
    </source>
</evidence>
<sequence length="329" mass="35781">MNHQDNTPADDPRTRAAQWFARVQSGQATHEEIDACAAWRRADPAHDAAYRKVEFLWQASGQLPQQELRAMLDASRAATGGTAAPARRRFGWAAAAACAAIAAVAVALPLLNSEAPAYRAAFETQPGERREVTLPDGSVLSLNMNTRLEVAFFEKRRDIALARGQAFFAVQHEAEREFVVRTDAVTVTVTGTRFDVRQDDSRVAVESGSVQVSAGAWWNKTERRLTAGQAVARDAAGNLSAVAPVQIENVLAWRQGKIVFRNAPLAQVVAEMNRYLARPARLDAPSLRDYRVAGVFNIDEPEAILAALPAVAPVQVRVQPDGSAVILPR</sequence>
<gene>
    <name evidence="4" type="ORF">AVE30378_04411</name>
</gene>
<keyword evidence="1" id="KW-0812">Transmembrane</keyword>
<dbReference type="AlphaFoldDB" id="A0A446CT98"/>
<feature type="transmembrane region" description="Helical" evidence="1">
    <location>
        <begin position="90"/>
        <end position="111"/>
    </location>
</feature>
<dbReference type="Proteomes" id="UP000289465">
    <property type="component" value="Unassembled WGS sequence"/>
</dbReference>
<dbReference type="OrthoDB" id="8617634at2"/>
<name>A0A446CT98_9BURK</name>
<dbReference type="RefSeq" id="WP_129243405.1">
    <property type="nucleotide sequence ID" value="NZ_UFQC01000027.1"/>
</dbReference>
<dbReference type="GO" id="GO:0016989">
    <property type="term" value="F:sigma factor antagonist activity"/>
    <property type="evidence" value="ECO:0007669"/>
    <property type="project" value="TreeGrafter"/>
</dbReference>
<protein>
    <recommendedName>
        <fullName evidence="6">Fec operon regulator FecR</fullName>
    </recommendedName>
</protein>
<feature type="domain" description="FecR protein" evidence="2">
    <location>
        <begin position="122"/>
        <end position="210"/>
    </location>
</feature>
<dbReference type="Gene3D" id="3.55.50.30">
    <property type="match status" value="1"/>
</dbReference>
<evidence type="ECO:0000313" key="5">
    <source>
        <dbReference type="Proteomes" id="UP000289465"/>
    </source>
</evidence>
<dbReference type="PANTHER" id="PTHR30273:SF2">
    <property type="entry name" value="PROTEIN FECR"/>
    <property type="match status" value="1"/>
</dbReference>
<dbReference type="InterPro" id="IPR012373">
    <property type="entry name" value="Ferrdict_sens_TM"/>
</dbReference>
<evidence type="ECO:0000313" key="4">
    <source>
        <dbReference type="EMBL" id="SSW71094.1"/>
    </source>
</evidence>
<dbReference type="PIRSF" id="PIRSF018266">
    <property type="entry name" value="FecR"/>
    <property type="match status" value="1"/>
</dbReference>
<dbReference type="InterPro" id="IPR006860">
    <property type="entry name" value="FecR"/>
</dbReference>
<evidence type="ECO:0000259" key="3">
    <source>
        <dbReference type="Pfam" id="PF16220"/>
    </source>
</evidence>
<feature type="domain" description="FecR N-terminal" evidence="3">
    <location>
        <begin position="16"/>
        <end position="54"/>
    </location>
</feature>
<dbReference type="Gene3D" id="2.60.120.1440">
    <property type="match status" value="1"/>
</dbReference>
<accession>A0A446CT98</accession>
<dbReference type="EMBL" id="UFQC01000027">
    <property type="protein sequence ID" value="SSW71094.1"/>
    <property type="molecule type" value="Genomic_DNA"/>
</dbReference>
<keyword evidence="1" id="KW-1133">Transmembrane helix</keyword>
<evidence type="ECO:0000259" key="2">
    <source>
        <dbReference type="Pfam" id="PF04773"/>
    </source>
</evidence>
<proteinExistence type="predicted"/>
<organism evidence="4 5">
    <name type="scientific">Achromobacter veterisilvae</name>
    <dbReference type="NCBI Taxonomy" id="2069367"/>
    <lineage>
        <taxon>Bacteria</taxon>
        <taxon>Pseudomonadati</taxon>
        <taxon>Pseudomonadota</taxon>
        <taxon>Betaproteobacteria</taxon>
        <taxon>Burkholderiales</taxon>
        <taxon>Alcaligenaceae</taxon>
        <taxon>Achromobacter</taxon>
    </lineage>
</organism>
<keyword evidence="1" id="KW-0472">Membrane</keyword>
<dbReference type="Pfam" id="PF04773">
    <property type="entry name" value="FecR"/>
    <property type="match status" value="1"/>
</dbReference>
<dbReference type="PANTHER" id="PTHR30273">
    <property type="entry name" value="PERIPLASMIC SIGNAL SENSOR AND SIGMA FACTOR ACTIVATOR FECR-RELATED"/>
    <property type="match status" value="1"/>
</dbReference>
<dbReference type="Pfam" id="PF16220">
    <property type="entry name" value="DUF4880"/>
    <property type="match status" value="1"/>
</dbReference>
<dbReference type="InterPro" id="IPR032623">
    <property type="entry name" value="FecR_N"/>
</dbReference>